<evidence type="ECO:0000313" key="1">
    <source>
        <dbReference type="EMBL" id="HIU59067.1"/>
    </source>
</evidence>
<name>A0A9D1MFD9_9FIRM</name>
<comment type="caution">
    <text evidence="1">The sequence shown here is derived from an EMBL/GenBank/DDBJ whole genome shotgun (WGS) entry which is preliminary data.</text>
</comment>
<dbReference type="AlphaFoldDB" id="A0A9D1MFD9"/>
<reference evidence="1" key="1">
    <citation type="submission" date="2020-10" db="EMBL/GenBank/DDBJ databases">
        <authorList>
            <person name="Gilroy R."/>
        </authorList>
    </citation>
    <scope>NUCLEOTIDE SEQUENCE</scope>
    <source>
        <strain evidence="1">11687</strain>
    </source>
</reference>
<dbReference type="Proteomes" id="UP000824081">
    <property type="component" value="Unassembled WGS sequence"/>
</dbReference>
<sequence>MAAELYGAEYWVRENRLRRALNAELRRLSARTDEEAYAALLSLSLFRRACTQTEQAAGSGHTEREIPAKALCAESAKAGKTEETERSGGFGCIGREKAAVTAEANLAEIGASV</sequence>
<reference evidence="1" key="2">
    <citation type="journal article" date="2021" name="PeerJ">
        <title>Extensive microbial diversity within the chicken gut microbiome revealed by metagenomics and culture.</title>
        <authorList>
            <person name="Gilroy R."/>
            <person name="Ravi A."/>
            <person name="Getino M."/>
            <person name="Pursley I."/>
            <person name="Horton D.L."/>
            <person name="Alikhan N.F."/>
            <person name="Baker D."/>
            <person name="Gharbi K."/>
            <person name="Hall N."/>
            <person name="Watson M."/>
            <person name="Adriaenssens E.M."/>
            <person name="Foster-Nyarko E."/>
            <person name="Jarju S."/>
            <person name="Secka A."/>
            <person name="Antonio M."/>
            <person name="Oren A."/>
            <person name="Chaudhuri R.R."/>
            <person name="La Ragione R."/>
            <person name="Hildebrand F."/>
            <person name="Pallen M.J."/>
        </authorList>
    </citation>
    <scope>NUCLEOTIDE SEQUENCE</scope>
    <source>
        <strain evidence="1">11687</strain>
    </source>
</reference>
<evidence type="ECO:0000313" key="2">
    <source>
        <dbReference type="Proteomes" id="UP000824081"/>
    </source>
</evidence>
<protein>
    <submittedName>
        <fullName evidence="1">Uncharacterized protein</fullName>
    </submittedName>
</protein>
<proteinExistence type="predicted"/>
<accession>A0A9D1MFD9</accession>
<gene>
    <name evidence="1" type="ORF">IAC57_03090</name>
</gene>
<organism evidence="1 2">
    <name type="scientific">Candidatus Scatosoma pullistercoris</name>
    <dbReference type="NCBI Taxonomy" id="2840934"/>
    <lineage>
        <taxon>Bacteria</taxon>
        <taxon>Bacillati</taxon>
        <taxon>Bacillota</taxon>
        <taxon>Clostridia</taxon>
        <taxon>Candidatus Scatosoma</taxon>
    </lineage>
</organism>
<dbReference type="EMBL" id="DVMZ01000081">
    <property type="protein sequence ID" value="HIU59067.1"/>
    <property type="molecule type" value="Genomic_DNA"/>
</dbReference>